<feature type="region of interest" description="Disordered" evidence="3">
    <location>
        <begin position="94"/>
        <end position="115"/>
    </location>
</feature>
<sequence>MVNTCCVFSYQSRSHDQRGKRLANVVRYFSFPAWKHYQGAHIAIGLPNITFSKIPCHTVVCSWHFHRGKPAYEMAQSHPDWVLTLHLGCQSNAHQSNTAPATTPDPAAQKSKMDEATPPDIAAQRLQVDEGALKSEVDKAASVDSNGEQKECSSCSRRHAAINRMFEENRILKEELSCVLMTLDSLLCQHVEINMPLCKSLHTRSLSLQTVTVSTLYRDCPFPVGNKCTATLRFGIKTLFHTHQALIRSFLPHQFVEAFGNHVALIVDCFEINIERAQTFSHSKHKGNSLISKGWGGFDIRDDVEETRQIAHLRVHVERVIGCVHTQYTILSDTTPLTMVLLCEGKDMIFLDKVVSVCCALMNVFQWC</sequence>
<feature type="domain" description="DDE Tnp4" evidence="4">
    <location>
        <begin position="302"/>
        <end position="363"/>
    </location>
</feature>
<dbReference type="Ensembl" id="ENSMALT00000029346.1">
    <property type="protein sequence ID" value="ENSMALP00000028825.1"/>
    <property type="gene ID" value="ENSMALG00000019950.1"/>
</dbReference>
<dbReference type="InterPro" id="IPR027806">
    <property type="entry name" value="HARBI1_dom"/>
</dbReference>
<evidence type="ECO:0000256" key="2">
    <source>
        <dbReference type="ARBA" id="ARBA00022723"/>
    </source>
</evidence>
<dbReference type="PANTHER" id="PTHR23080">
    <property type="entry name" value="THAP DOMAIN PROTEIN"/>
    <property type="match status" value="1"/>
</dbReference>
<organism evidence="5 6">
    <name type="scientific">Monopterus albus</name>
    <name type="common">Swamp eel</name>
    <dbReference type="NCBI Taxonomy" id="43700"/>
    <lineage>
        <taxon>Eukaryota</taxon>
        <taxon>Metazoa</taxon>
        <taxon>Chordata</taxon>
        <taxon>Craniata</taxon>
        <taxon>Vertebrata</taxon>
        <taxon>Euteleostomi</taxon>
        <taxon>Actinopterygii</taxon>
        <taxon>Neopterygii</taxon>
        <taxon>Teleostei</taxon>
        <taxon>Neoteleostei</taxon>
        <taxon>Acanthomorphata</taxon>
        <taxon>Anabantaria</taxon>
        <taxon>Synbranchiformes</taxon>
        <taxon>Synbranchidae</taxon>
        <taxon>Monopterus</taxon>
    </lineage>
</organism>
<keyword evidence="2" id="KW-0479">Metal-binding</keyword>
<protein>
    <recommendedName>
        <fullName evidence="4">DDE Tnp4 domain-containing protein</fullName>
    </recommendedName>
</protein>
<evidence type="ECO:0000313" key="5">
    <source>
        <dbReference type="Ensembl" id="ENSMALP00000028825.1"/>
    </source>
</evidence>
<accession>A0A3Q3K710</accession>
<evidence type="ECO:0000256" key="1">
    <source>
        <dbReference type="ARBA" id="ARBA00001968"/>
    </source>
</evidence>
<evidence type="ECO:0000256" key="3">
    <source>
        <dbReference type="SAM" id="MobiDB-lite"/>
    </source>
</evidence>
<dbReference type="GO" id="GO:0046872">
    <property type="term" value="F:metal ion binding"/>
    <property type="evidence" value="ECO:0007669"/>
    <property type="project" value="UniProtKB-KW"/>
</dbReference>
<keyword evidence="6" id="KW-1185">Reference proteome</keyword>
<dbReference type="PANTHER" id="PTHR23080:SF144">
    <property type="entry name" value="SPINDLE AND KINETOCHORE ASSOCIATED COMPLEX SUBUNIT 3"/>
    <property type="match status" value="1"/>
</dbReference>
<reference evidence="5" key="1">
    <citation type="submission" date="2025-08" db="UniProtKB">
        <authorList>
            <consortium name="Ensembl"/>
        </authorList>
    </citation>
    <scope>IDENTIFICATION</scope>
</reference>
<evidence type="ECO:0000313" key="6">
    <source>
        <dbReference type="Proteomes" id="UP000261600"/>
    </source>
</evidence>
<dbReference type="Proteomes" id="UP000261600">
    <property type="component" value="Unplaced"/>
</dbReference>
<dbReference type="Pfam" id="PF13359">
    <property type="entry name" value="DDE_Tnp_4"/>
    <property type="match status" value="1"/>
</dbReference>
<feature type="compositionally biased region" description="Low complexity" evidence="3">
    <location>
        <begin position="98"/>
        <end position="108"/>
    </location>
</feature>
<dbReference type="AlphaFoldDB" id="A0A3Q3K710"/>
<name>A0A3Q3K710_MONAL</name>
<comment type="cofactor">
    <cofactor evidence="1">
        <name>a divalent metal cation</name>
        <dbReference type="ChEBI" id="CHEBI:60240"/>
    </cofactor>
</comment>
<reference evidence="5" key="2">
    <citation type="submission" date="2025-09" db="UniProtKB">
        <authorList>
            <consortium name="Ensembl"/>
        </authorList>
    </citation>
    <scope>IDENTIFICATION</scope>
</reference>
<evidence type="ECO:0000259" key="4">
    <source>
        <dbReference type="Pfam" id="PF13359"/>
    </source>
</evidence>
<proteinExistence type="predicted"/>